<reference evidence="1 2" key="1">
    <citation type="submission" date="2013-12" db="EMBL/GenBank/DDBJ databases">
        <title>Ecological redundancy of diverse viral populations within a natural community.</title>
        <authorList>
            <person name="Gregory A.C."/>
            <person name="LaButti K."/>
            <person name="Copeland A."/>
            <person name="Woyke T."/>
            <person name="Sullivan M.B."/>
        </authorList>
    </citation>
    <scope>NUCLEOTIDE SEQUENCE [LARGE SCALE GENOMIC DNA]</scope>
    <source>
        <strain evidence="1">Syn7803US103</strain>
    </source>
</reference>
<dbReference type="KEGG" id="vg:24171400"/>
<protein>
    <submittedName>
        <fullName evidence="1">Uncharacterized protein</fullName>
    </submittedName>
</protein>
<sequence>MDIESDWRYSDERMSLRADVFIKLKHYLKLKTGKHLYEFCHHWVSQGNKSTEGAEEAFLQYLEEVTH</sequence>
<evidence type="ECO:0000313" key="2">
    <source>
        <dbReference type="Proteomes" id="UP000033008"/>
    </source>
</evidence>
<name>A0A0E3FAE2_9CAUD</name>
<accession>A0A0E3FAE2</accession>
<dbReference type="RefSeq" id="YP_009134204.1">
    <property type="nucleotide sequence ID" value="NC_026926.1"/>
</dbReference>
<dbReference type="EMBL" id="KJ019069">
    <property type="protein sequence ID" value="AIX24117.1"/>
    <property type="molecule type" value="Genomic_DNA"/>
</dbReference>
<dbReference type="OrthoDB" id="24167at10239"/>
<gene>
    <name evidence="1" type="ORF">Syn7803US103_222</name>
</gene>
<dbReference type="Proteomes" id="UP000033008">
    <property type="component" value="Segment"/>
</dbReference>
<proteinExistence type="predicted"/>
<organism evidence="1 2">
    <name type="scientific">Synechococcus phage ACG-2014j</name>
    <dbReference type="NCBI Taxonomy" id="1493514"/>
    <lineage>
        <taxon>Viruses</taxon>
        <taxon>Duplodnaviria</taxon>
        <taxon>Heunggongvirae</taxon>
        <taxon>Uroviricota</taxon>
        <taxon>Caudoviricetes</taxon>
        <taxon>Pantevenvirales</taxon>
        <taxon>Kyanoviridae</taxon>
        <taxon>Potamoivirus</taxon>
        <taxon>Potamoivirus tusconj</taxon>
    </lineage>
</organism>
<dbReference type="GeneID" id="24171400"/>
<evidence type="ECO:0000313" key="1">
    <source>
        <dbReference type="EMBL" id="AIX24117.1"/>
    </source>
</evidence>